<dbReference type="Proteomes" id="UP001484239">
    <property type="component" value="Unassembled WGS sequence"/>
</dbReference>
<feature type="transmembrane region" description="Helical" evidence="1">
    <location>
        <begin position="21"/>
        <end position="41"/>
    </location>
</feature>
<gene>
    <name evidence="2" type="ORF">WI372_04695</name>
</gene>
<dbReference type="EMBL" id="JBBHLI010000002">
    <property type="protein sequence ID" value="MEK9500266.1"/>
    <property type="molecule type" value="Genomic_DNA"/>
</dbReference>
<evidence type="ECO:0000313" key="3">
    <source>
        <dbReference type="Proteomes" id="UP001484239"/>
    </source>
</evidence>
<name>A0ABU9E691_9BACT</name>
<dbReference type="RefSeq" id="WP_405284945.1">
    <property type="nucleotide sequence ID" value="NZ_CP144380.1"/>
</dbReference>
<keyword evidence="3" id="KW-1185">Reference proteome</keyword>
<comment type="caution">
    <text evidence="2">The sequence shown here is derived from an EMBL/GenBank/DDBJ whole genome shotgun (WGS) entry which is preliminary data.</text>
</comment>
<feature type="transmembrane region" description="Helical" evidence="1">
    <location>
        <begin position="125"/>
        <end position="144"/>
    </location>
</feature>
<protein>
    <submittedName>
        <fullName evidence="2">Uncharacterized protein</fullName>
    </submittedName>
</protein>
<evidence type="ECO:0000313" key="2">
    <source>
        <dbReference type="EMBL" id="MEK9500266.1"/>
    </source>
</evidence>
<proteinExistence type="predicted"/>
<sequence>MNASLAQASAASDAPSPRHRLIVATSVALLVLAGMVATVFWSEAEKEVRILCGLMTPSTPAAEVTRILGTANRLEVKPAGVDPAVGSALTFDAPASLRSSRCEVALADGRVTTAEFTEDYRLQEVAAVLAGVLLLVLVGFQIGLATGRISGRMAWGGVHETLPPALRRASAFSAVMLVAVGWVLFEHAGITGFLPGTAIAETGAWAVVLLFTLSAVGNLASSSRPERRFGIPMTAALLLLSFAVAYAG</sequence>
<keyword evidence="1" id="KW-0472">Membrane</keyword>
<accession>A0ABU9E691</accession>
<keyword evidence="1" id="KW-0812">Transmembrane</keyword>
<feature type="transmembrane region" description="Helical" evidence="1">
    <location>
        <begin position="165"/>
        <end position="185"/>
    </location>
</feature>
<evidence type="ECO:0000256" key="1">
    <source>
        <dbReference type="SAM" id="Phobius"/>
    </source>
</evidence>
<feature type="transmembrane region" description="Helical" evidence="1">
    <location>
        <begin position="229"/>
        <end position="247"/>
    </location>
</feature>
<organism evidence="2 3">
    <name type="scientific">Gaopeijia maritima</name>
    <dbReference type="NCBI Taxonomy" id="3119007"/>
    <lineage>
        <taxon>Bacteria</taxon>
        <taxon>Pseudomonadati</taxon>
        <taxon>Gemmatimonadota</taxon>
        <taxon>Longimicrobiia</taxon>
        <taxon>Gaopeijiales</taxon>
        <taxon>Gaopeijiaceae</taxon>
        <taxon>Gaopeijia</taxon>
    </lineage>
</organism>
<feature type="transmembrane region" description="Helical" evidence="1">
    <location>
        <begin position="197"/>
        <end position="217"/>
    </location>
</feature>
<keyword evidence="1" id="KW-1133">Transmembrane helix</keyword>
<reference evidence="2 3" key="1">
    <citation type="submission" date="2024-02" db="EMBL/GenBank/DDBJ databases">
        <title>A novel Gemmatimonadota bacterium.</title>
        <authorList>
            <person name="Du Z.-J."/>
            <person name="Ye Y.-Q."/>
        </authorList>
    </citation>
    <scope>NUCLEOTIDE SEQUENCE [LARGE SCALE GENOMIC DNA]</scope>
    <source>
        <strain evidence="2 3">DH-20</strain>
    </source>
</reference>